<keyword evidence="2" id="KW-0732">Signal</keyword>
<sequence length="161" mass="16746" precursor="true">MNRSLLLALVFIAPTFNAFADDQSLVYVAAGTGTGKANLAIGAGTTVDVLEVSSIDLGKVGGNYTVKFQGLSLVQNAVPVKNMNLMFRVGLGKTTTTFTSGLTASRTGIGSGVIFGLGAQYHPLPHLAFRGEVNRITYATAPDGSSHAATYPVTISALYIF</sequence>
<evidence type="ECO:0000256" key="1">
    <source>
        <dbReference type="ARBA" id="ARBA00004442"/>
    </source>
</evidence>
<dbReference type="Gene3D" id="2.40.160.20">
    <property type="match status" value="1"/>
</dbReference>
<dbReference type="SUPFAM" id="SSF56925">
    <property type="entry name" value="OMPA-like"/>
    <property type="match status" value="1"/>
</dbReference>
<dbReference type="Proteomes" id="UP000001625">
    <property type="component" value="Chromosome"/>
</dbReference>
<reference evidence="3 4" key="1">
    <citation type="submission" date="2010-03" db="EMBL/GenBank/DDBJ databases">
        <title>Complete sequence of Sideroxydans lithotrophicus ES-1.</title>
        <authorList>
            <consortium name="US DOE Joint Genome Institute"/>
            <person name="Lucas S."/>
            <person name="Copeland A."/>
            <person name="Lapidus A."/>
            <person name="Cheng J.-F."/>
            <person name="Bruce D."/>
            <person name="Goodwin L."/>
            <person name="Pitluck S."/>
            <person name="Munk A.C."/>
            <person name="Detter J.C."/>
            <person name="Han C."/>
            <person name="Tapia R."/>
            <person name="Larimer F."/>
            <person name="Land M."/>
            <person name="Hauser L."/>
            <person name="Kyrpides N."/>
            <person name="Ivanova N."/>
            <person name="Emerson D."/>
            <person name="Woyke T."/>
        </authorList>
    </citation>
    <scope>NUCLEOTIDE SEQUENCE [LARGE SCALE GENOMIC DNA]</scope>
    <source>
        <strain evidence="3 4">ES-1</strain>
    </source>
</reference>
<accession>D5CPM8</accession>
<feature type="signal peptide" evidence="2">
    <location>
        <begin position="1"/>
        <end position="20"/>
    </location>
</feature>
<dbReference type="AlphaFoldDB" id="D5CPM8"/>
<comment type="subcellular location">
    <subcellularLocation>
        <location evidence="1">Cell outer membrane</location>
    </subcellularLocation>
</comment>
<protein>
    <recommendedName>
        <fullName evidence="5">Outer membrane protein beta-barrel domain-containing protein</fullName>
    </recommendedName>
</protein>
<name>D5CPM8_SIDLE</name>
<dbReference type="EMBL" id="CP001965">
    <property type="protein sequence ID" value="ADE13023.1"/>
    <property type="molecule type" value="Genomic_DNA"/>
</dbReference>
<dbReference type="RefSeq" id="WP_013030919.1">
    <property type="nucleotide sequence ID" value="NC_013959.1"/>
</dbReference>
<dbReference type="InterPro" id="IPR011250">
    <property type="entry name" value="OMP/PagP_B-barrel"/>
</dbReference>
<organism evidence="3 4">
    <name type="scientific">Sideroxydans lithotrophicus (strain ES-1)</name>
    <dbReference type="NCBI Taxonomy" id="580332"/>
    <lineage>
        <taxon>Bacteria</taxon>
        <taxon>Pseudomonadati</taxon>
        <taxon>Pseudomonadota</taxon>
        <taxon>Betaproteobacteria</taxon>
        <taxon>Nitrosomonadales</taxon>
        <taxon>Gallionellaceae</taxon>
        <taxon>Sideroxydans</taxon>
    </lineage>
</organism>
<dbReference type="HOGENOM" id="CLU_1642578_0_0_4"/>
<proteinExistence type="predicted"/>
<evidence type="ECO:0008006" key="5">
    <source>
        <dbReference type="Google" id="ProtNLM"/>
    </source>
</evidence>
<keyword evidence="4" id="KW-1185">Reference proteome</keyword>
<gene>
    <name evidence="3" type="ordered locus">Slit_2798</name>
</gene>
<dbReference type="KEGG" id="slt:Slit_2798"/>
<evidence type="ECO:0000256" key="2">
    <source>
        <dbReference type="SAM" id="SignalP"/>
    </source>
</evidence>
<feature type="chain" id="PRO_5003069640" description="Outer membrane protein beta-barrel domain-containing protein" evidence="2">
    <location>
        <begin position="21"/>
        <end position="161"/>
    </location>
</feature>
<dbReference type="GO" id="GO:0009279">
    <property type="term" value="C:cell outer membrane"/>
    <property type="evidence" value="ECO:0007669"/>
    <property type="project" value="UniProtKB-SubCell"/>
</dbReference>
<evidence type="ECO:0000313" key="4">
    <source>
        <dbReference type="Proteomes" id="UP000001625"/>
    </source>
</evidence>
<evidence type="ECO:0000313" key="3">
    <source>
        <dbReference type="EMBL" id="ADE13023.1"/>
    </source>
</evidence>